<accession>A0ABN2SHW5</accession>
<evidence type="ECO:0000259" key="3">
    <source>
        <dbReference type="PROSITE" id="PS50977"/>
    </source>
</evidence>
<name>A0ABN2SHW5_9ACTN</name>
<sequence>MRTVAPPPNLQRRRAIADGAIAVLAAVGVHGFSHRAVDEAAGLPTGTSANYFPSRDALLSAAAERVLELHRADMEAANGAVAGPIDRDGLIGLIALSLEASATVHRDRYLAVYELTLDATRRPSLQATFDAMKEEATDFTLRQHRALGLDTSREDVAVLITLFGGALYTLVTGQAGAVTSATAYALARQMVAGLDEAVDPD</sequence>
<protein>
    <submittedName>
        <fullName evidence="4">TetR/AcrR family transcriptional regulator</fullName>
    </submittedName>
</protein>
<dbReference type="Proteomes" id="UP001499854">
    <property type="component" value="Unassembled WGS sequence"/>
</dbReference>
<gene>
    <name evidence="4" type="ORF">GCM10009838_57120</name>
</gene>
<comment type="caution">
    <text evidence="4">The sequence shown here is derived from an EMBL/GenBank/DDBJ whole genome shotgun (WGS) entry which is preliminary data.</text>
</comment>
<dbReference type="InterPro" id="IPR041583">
    <property type="entry name" value="TetR_C_31"/>
</dbReference>
<dbReference type="SUPFAM" id="SSF46689">
    <property type="entry name" value="Homeodomain-like"/>
    <property type="match status" value="1"/>
</dbReference>
<dbReference type="Pfam" id="PF17940">
    <property type="entry name" value="TetR_C_31"/>
    <property type="match status" value="1"/>
</dbReference>
<evidence type="ECO:0000256" key="2">
    <source>
        <dbReference type="PROSITE-ProRule" id="PRU00335"/>
    </source>
</evidence>
<evidence type="ECO:0000313" key="5">
    <source>
        <dbReference type="Proteomes" id="UP001499854"/>
    </source>
</evidence>
<dbReference type="Gene3D" id="1.10.357.10">
    <property type="entry name" value="Tetracycline Repressor, domain 2"/>
    <property type="match status" value="1"/>
</dbReference>
<evidence type="ECO:0000313" key="4">
    <source>
        <dbReference type="EMBL" id="GAA1987025.1"/>
    </source>
</evidence>
<dbReference type="EMBL" id="BAAAQM010000038">
    <property type="protein sequence ID" value="GAA1987025.1"/>
    <property type="molecule type" value="Genomic_DNA"/>
</dbReference>
<organism evidence="4 5">
    <name type="scientific">Catenulispora subtropica</name>
    <dbReference type="NCBI Taxonomy" id="450798"/>
    <lineage>
        <taxon>Bacteria</taxon>
        <taxon>Bacillati</taxon>
        <taxon>Actinomycetota</taxon>
        <taxon>Actinomycetes</taxon>
        <taxon>Catenulisporales</taxon>
        <taxon>Catenulisporaceae</taxon>
        <taxon>Catenulispora</taxon>
    </lineage>
</organism>
<feature type="DNA-binding region" description="H-T-H motif" evidence="2">
    <location>
        <begin position="33"/>
        <end position="52"/>
    </location>
</feature>
<evidence type="ECO:0000256" key="1">
    <source>
        <dbReference type="ARBA" id="ARBA00023125"/>
    </source>
</evidence>
<feature type="domain" description="HTH tetR-type" evidence="3">
    <location>
        <begin position="10"/>
        <end position="70"/>
    </location>
</feature>
<dbReference type="PROSITE" id="PS50977">
    <property type="entry name" value="HTH_TETR_2"/>
    <property type="match status" value="1"/>
</dbReference>
<keyword evidence="1 2" id="KW-0238">DNA-binding</keyword>
<keyword evidence="5" id="KW-1185">Reference proteome</keyword>
<proteinExistence type="predicted"/>
<reference evidence="4 5" key="1">
    <citation type="journal article" date="2019" name="Int. J. Syst. Evol. Microbiol.">
        <title>The Global Catalogue of Microorganisms (GCM) 10K type strain sequencing project: providing services to taxonomists for standard genome sequencing and annotation.</title>
        <authorList>
            <consortium name="The Broad Institute Genomics Platform"/>
            <consortium name="The Broad Institute Genome Sequencing Center for Infectious Disease"/>
            <person name="Wu L."/>
            <person name="Ma J."/>
        </authorList>
    </citation>
    <scope>NUCLEOTIDE SEQUENCE [LARGE SCALE GENOMIC DNA]</scope>
    <source>
        <strain evidence="4 5">JCM 16013</strain>
    </source>
</reference>
<dbReference type="InterPro" id="IPR009057">
    <property type="entry name" value="Homeodomain-like_sf"/>
</dbReference>
<dbReference type="InterPro" id="IPR001647">
    <property type="entry name" value="HTH_TetR"/>
</dbReference>